<dbReference type="STRING" id="574566.I0YTA3"/>
<keyword evidence="5" id="KW-0238">DNA-binding</keyword>
<accession>I0YTA3</accession>
<dbReference type="EMBL" id="AGSI01000012">
    <property type="protein sequence ID" value="EIE21622.1"/>
    <property type="molecule type" value="Genomic_DNA"/>
</dbReference>
<dbReference type="GO" id="GO:0046982">
    <property type="term" value="F:protein heterodimerization activity"/>
    <property type="evidence" value="ECO:0007669"/>
    <property type="project" value="InterPro"/>
</dbReference>
<comment type="subcellular location">
    <subcellularLocation>
        <location evidence="2">Chromosome</location>
    </subcellularLocation>
    <subcellularLocation>
        <location evidence="1">Nucleus</location>
    </subcellularLocation>
</comment>
<dbReference type="GO" id="GO:0000786">
    <property type="term" value="C:nucleosome"/>
    <property type="evidence" value="ECO:0007669"/>
    <property type="project" value="UniProtKB-KW"/>
</dbReference>
<dbReference type="GO" id="GO:0005634">
    <property type="term" value="C:nucleus"/>
    <property type="evidence" value="ECO:0007669"/>
    <property type="project" value="UniProtKB-SubCell"/>
</dbReference>
<dbReference type="InterPro" id="IPR001951">
    <property type="entry name" value="Histone_H4"/>
</dbReference>
<comment type="caution">
    <text evidence="8">The sequence shown here is derived from an EMBL/GenBank/DDBJ whole genome shotgun (WGS) entry which is preliminary data.</text>
</comment>
<dbReference type="GO" id="GO:0003677">
    <property type="term" value="F:DNA binding"/>
    <property type="evidence" value="ECO:0007669"/>
    <property type="project" value="UniProtKB-KW"/>
</dbReference>
<keyword evidence="7" id="KW-0544">Nucleosome core</keyword>
<dbReference type="Gene3D" id="1.10.20.10">
    <property type="entry name" value="Histone, subunit A"/>
    <property type="match status" value="1"/>
</dbReference>
<reference evidence="8 9" key="1">
    <citation type="journal article" date="2012" name="Genome Biol.">
        <title>The genome of the polar eukaryotic microalga coccomyxa subellipsoidea reveals traits of cold adaptation.</title>
        <authorList>
            <person name="Blanc G."/>
            <person name="Agarkova I."/>
            <person name="Grimwood J."/>
            <person name="Kuo A."/>
            <person name="Brueggeman A."/>
            <person name="Dunigan D."/>
            <person name="Gurnon J."/>
            <person name="Ladunga I."/>
            <person name="Lindquist E."/>
            <person name="Lucas S."/>
            <person name="Pangilinan J."/>
            <person name="Proschold T."/>
            <person name="Salamov A."/>
            <person name="Schmutz J."/>
            <person name="Weeks D."/>
            <person name="Yamada T."/>
            <person name="Claverie J.M."/>
            <person name="Grigoriev I."/>
            <person name="Van Etten J."/>
            <person name="Lomsadze A."/>
            <person name="Borodovsky M."/>
        </authorList>
    </citation>
    <scope>NUCLEOTIDE SEQUENCE [LARGE SCALE GENOMIC DNA]</scope>
    <source>
        <strain evidence="8 9">C-169</strain>
    </source>
</reference>
<proteinExistence type="inferred from homology"/>
<dbReference type="AlphaFoldDB" id="I0YTA3"/>
<evidence type="ECO:0000256" key="6">
    <source>
        <dbReference type="ARBA" id="ARBA00023242"/>
    </source>
</evidence>
<evidence type="ECO:0000313" key="9">
    <source>
        <dbReference type="Proteomes" id="UP000007264"/>
    </source>
</evidence>
<evidence type="ECO:0000256" key="3">
    <source>
        <dbReference type="ARBA" id="ARBA00006564"/>
    </source>
</evidence>
<evidence type="ECO:0000313" key="8">
    <source>
        <dbReference type="EMBL" id="EIE21622.1"/>
    </source>
</evidence>
<feature type="non-terminal residue" evidence="8">
    <location>
        <position position="1"/>
    </location>
</feature>
<evidence type="ECO:0000256" key="5">
    <source>
        <dbReference type="ARBA" id="ARBA00023125"/>
    </source>
</evidence>
<dbReference type="GO" id="GO:0030527">
    <property type="term" value="F:structural constituent of chromatin"/>
    <property type="evidence" value="ECO:0007669"/>
    <property type="project" value="InterPro"/>
</dbReference>
<evidence type="ECO:0008006" key="10">
    <source>
        <dbReference type="Google" id="ProtNLM"/>
    </source>
</evidence>
<keyword evidence="4" id="KW-0158">Chromosome</keyword>
<dbReference type="InterPro" id="IPR009072">
    <property type="entry name" value="Histone-fold"/>
</dbReference>
<dbReference type="PRINTS" id="PR00623">
    <property type="entry name" value="HISTONEH4"/>
</dbReference>
<evidence type="ECO:0000256" key="2">
    <source>
        <dbReference type="ARBA" id="ARBA00004286"/>
    </source>
</evidence>
<keyword evidence="9" id="KW-1185">Reference proteome</keyword>
<protein>
    <recommendedName>
        <fullName evidence="10">Histone H4</fullName>
    </recommendedName>
</protein>
<feature type="non-terminal residue" evidence="8">
    <location>
        <position position="54"/>
    </location>
</feature>
<dbReference type="Proteomes" id="UP000007264">
    <property type="component" value="Unassembled WGS sequence"/>
</dbReference>
<dbReference type="SUPFAM" id="SSF47113">
    <property type="entry name" value="Histone-fold"/>
    <property type="match status" value="1"/>
</dbReference>
<organism evidence="8 9">
    <name type="scientific">Coccomyxa subellipsoidea (strain C-169)</name>
    <name type="common">Green microalga</name>
    <dbReference type="NCBI Taxonomy" id="574566"/>
    <lineage>
        <taxon>Eukaryota</taxon>
        <taxon>Viridiplantae</taxon>
        <taxon>Chlorophyta</taxon>
        <taxon>core chlorophytes</taxon>
        <taxon>Trebouxiophyceae</taxon>
        <taxon>Trebouxiophyceae incertae sedis</taxon>
        <taxon>Coccomyxaceae</taxon>
        <taxon>Coccomyxa</taxon>
        <taxon>Coccomyxa subellipsoidea</taxon>
    </lineage>
</organism>
<keyword evidence="6" id="KW-0539">Nucleus</keyword>
<dbReference type="GeneID" id="17039606"/>
<dbReference type="RefSeq" id="XP_005646166.1">
    <property type="nucleotide sequence ID" value="XM_005646109.1"/>
</dbReference>
<dbReference type="OrthoDB" id="506793at2759"/>
<dbReference type="KEGG" id="csl:COCSUDRAFT_9668"/>
<name>I0YTA3_COCSC</name>
<evidence type="ECO:0000256" key="4">
    <source>
        <dbReference type="ARBA" id="ARBA00022454"/>
    </source>
</evidence>
<gene>
    <name evidence="8" type="ORF">COCSUDRAFT_9668</name>
</gene>
<sequence length="54" mass="6328">GVKRMSSDFPFEAMKALREFLRDILRDMIIITEHGRRHTATVMDVLLALKRKGR</sequence>
<comment type="similarity">
    <text evidence="3">Belongs to the histone H4 family.</text>
</comment>
<evidence type="ECO:0000256" key="7">
    <source>
        <dbReference type="ARBA" id="ARBA00023269"/>
    </source>
</evidence>
<evidence type="ECO:0000256" key="1">
    <source>
        <dbReference type="ARBA" id="ARBA00004123"/>
    </source>
</evidence>